<protein>
    <submittedName>
        <fullName evidence="1">Addiction module antitoxin RelB</fullName>
    </submittedName>
</protein>
<name>A0A1F6TYQ2_9PROT</name>
<sequence length="79" mass="8938">MSAKPDPKKILDKAMQLEPTARAFVAETLLESLDLDQDFAVSQEWLEEIRRRCAEIDSGKAALLDSAMVINELRGKYTR</sequence>
<accession>A0A1F6TYQ2</accession>
<gene>
    <name evidence="1" type="ORF">A3A87_09885</name>
</gene>
<dbReference type="AlphaFoldDB" id="A0A1F6TYQ2"/>
<dbReference type="STRING" id="1817768.A3A87_09885"/>
<dbReference type="EMBL" id="MFTC01000076">
    <property type="protein sequence ID" value="OGI50265.1"/>
    <property type="molecule type" value="Genomic_DNA"/>
</dbReference>
<dbReference type="InterPro" id="IPR013406">
    <property type="entry name" value="CHP02574_addiction_mod"/>
</dbReference>
<organism evidence="1 2">
    <name type="scientific">Candidatus Muproteobacteria bacterium RIFCSPLOWO2_01_FULL_60_18</name>
    <dbReference type="NCBI Taxonomy" id="1817768"/>
    <lineage>
        <taxon>Bacteria</taxon>
        <taxon>Pseudomonadati</taxon>
        <taxon>Pseudomonadota</taxon>
        <taxon>Candidatus Muproteobacteria</taxon>
    </lineage>
</organism>
<dbReference type="Pfam" id="PF09720">
    <property type="entry name" value="Unstab_antitox"/>
    <property type="match status" value="1"/>
</dbReference>
<evidence type="ECO:0000313" key="2">
    <source>
        <dbReference type="Proteomes" id="UP000179037"/>
    </source>
</evidence>
<proteinExistence type="predicted"/>
<comment type="caution">
    <text evidence="1">The sequence shown here is derived from an EMBL/GenBank/DDBJ whole genome shotgun (WGS) entry which is preliminary data.</text>
</comment>
<evidence type="ECO:0000313" key="1">
    <source>
        <dbReference type="EMBL" id="OGI50265.1"/>
    </source>
</evidence>
<reference evidence="1 2" key="1">
    <citation type="journal article" date="2016" name="Nat. Commun.">
        <title>Thousands of microbial genomes shed light on interconnected biogeochemical processes in an aquifer system.</title>
        <authorList>
            <person name="Anantharaman K."/>
            <person name="Brown C.T."/>
            <person name="Hug L.A."/>
            <person name="Sharon I."/>
            <person name="Castelle C.J."/>
            <person name="Probst A.J."/>
            <person name="Thomas B.C."/>
            <person name="Singh A."/>
            <person name="Wilkins M.J."/>
            <person name="Karaoz U."/>
            <person name="Brodie E.L."/>
            <person name="Williams K.H."/>
            <person name="Hubbard S.S."/>
            <person name="Banfield J.F."/>
        </authorList>
    </citation>
    <scope>NUCLEOTIDE SEQUENCE [LARGE SCALE GENOMIC DNA]</scope>
</reference>
<dbReference type="Proteomes" id="UP000179037">
    <property type="component" value="Unassembled WGS sequence"/>
</dbReference>